<feature type="compositionally biased region" description="Low complexity" evidence="1">
    <location>
        <begin position="22"/>
        <end position="33"/>
    </location>
</feature>
<protein>
    <submittedName>
        <fullName evidence="3">Uncharacterized protein</fullName>
    </submittedName>
</protein>
<evidence type="ECO:0000313" key="3">
    <source>
        <dbReference type="EMBL" id="MBC4014903.1"/>
    </source>
</evidence>
<organism evidence="3 4">
    <name type="scientific">Siccirubricoccus deserti</name>
    <dbReference type="NCBI Taxonomy" id="2013562"/>
    <lineage>
        <taxon>Bacteria</taxon>
        <taxon>Pseudomonadati</taxon>
        <taxon>Pseudomonadota</taxon>
        <taxon>Alphaproteobacteria</taxon>
        <taxon>Acetobacterales</taxon>
        <taxon>Roseomonadaceae</taxon>
        <taxon>Siccirubricoccus</taxon>
    </lineage>
</organism>
<evidence type="ECO:0000256" key="2">
    <source>
        <dbReference type="SAM" id="SignalP"/>
    </source>
</evidence>
<comment type="caution">
    <text evidence="3">The sequence shown here is derived from an EMBL/GenBank/DDBJ whole genome shotgun (WGS) entry which is preliminary data.</text>
</comment>
<feature type="region of interest" description="Disordered" evidence="1">
    <location>
        <begin position="22"/>
        <end position="44"/>
    </location>
</feature>
<feature type="chain" id="PRO_5040817215" evidence="2">
    <location>
        <begin position="23"/>
        <end position="155"/>
    </location>
</feature>
<gene>
    <name evidence="3" type="ORF">H7965_06150</name>
</gene>
<sequence length="155" mass="16727">MRRWVLLMALGLPLAATLDADAQGPAPQRQGPPHEWTFGAWTGGQFPAGDTDTPACFGSPTVIFTRDVVMRATPLDTAYRQRNIETVAVQPNGLEFRFTPAAPVMGAMGPRAANDAGFGCSGNPNLLRVERRGPDEIVFPDCSEFPSPLKRCVTK</sequence>
<accession>A0A9X0QX61</accession>
<evidence type="ECO:0000313" key="4">
    <source>
        <dbReference type="Proteomes" id="UP000600101"/>
    </source>
</evidence>
<keyword evidence="2" id="KW-0732">Signal</keyword>
<feature type="signal peptide" evidence="2">
    <location>
        <begin position="1"/>
        <end position="22"/>
    </location>
</feature>
<dbReference type="Proteomes" id="UP000600101">
    <property type="component" value="Unassembled WGS sequence"/>
</dbReference>
<evidence type="ECO:0000256" key="1">
    <source>
        <dbReference type="SAM" id="MobiDB-lite"/>
    </source>
</evidence>
<dbReference type="EMBL" id="JACOMF010000005">
    <property type="protein sequence ID" value="MBC4014903.1"/>
    <property type="molecule type" value="Genomic_DNA"/>
</dbReference>
<proteinExistence type="predicted"/>
<name>A0A9X0QX61_9PROT</name>
<keyword evidence="4" id="KW-1185">Reference proteome</keyword>
<dbReference type="AlphaFoldDB" id="A0A9X0QX61"/>
<reference evidence="3" key="1">
    <citation type="submission" date="2020-08" db="EMBL/GenBank/DDBJ databases">
        <authorList>
            <person name="Hu Y."/>
            <person name="Nguyen S.V."/>
            <person name="Li F."/>
            <person name="Fanning S."/>
        </authorList>
    </citation>
    <scope>NUCLEOTIDE SEQUENCE</scope>
    <source>
        <strain evidence="3">SYSU D8009</strain>
    </source>
</reference>